<dbReference type="InterPro" id="IPR027640">
    <property type="entry name" value="Kinesin-like_fam"/>
</dbReference>
<evidence type="ECO:0000256" key="3">
    <source>
        <dbReference type="ARBA" id="ARBA00022741"/>
    </source>
</evidence>
<dbReference type="InterPro" id="IPR027417">
    <property type="entry name" value="P-loop_NTPase"/>
</dbReference>
<keyword evidence="3 7" id="KW-0547">Nucleotide-binding</keyword>
<dbReference type="Proteomes" id="UP001370490">
    <property type="component" value="Unassembled WGS sequence"/>
</dbReference>
<dbReference type="InterPro" id="IPR036961">
    <property type="entry name" value="Kinesin_motor_dom_sf"/>
</dbReference>
<dbReference type="PANTHER" id="PTHR47968:SF55">
    <property type="entry name" value="KINESIN-LIKE PROTEIN KIN-7H"/>
    <property type="match status" value="1"/>
</dbReference>
<dbReference type="InterPro" id="IPR021881">
    <property type="entry name" value="NACK_C"/>
</dbReference>
<keyword evidence="4 7" id="KW-0067">ATP-binding</keyword>
<evidence type="ECO:0000313" key="13">
    <source>
        <dbReference type="Proteomes" id="UP001370490"/>
    </source>
</evidence>
<keyword evidence="6 7" id="KW-0505">Motor protein</keyword>
<protein>
    <recommendedName>
        <fullName evidence="8">Kinesin-like protein</fullName>
    </recommendedName>
</protein>
<keyword evidence="13" id="KW-1185">Reference proteome</keyword>
<feature type="compositionally biased region" description="Polar residues" evidence="10">
    <location>
        <begin position="668"/>
        <end position="688"/>
    </location>
</feature>
<organism evidence="12 13">
    <name type="scientific">Dillenia turbinata</name>
    <dbReference type="NCBI Taxonomy" id="194707"/>
    <lineage>
        <taxon>Eukaryota</taxon>
        <taxon>Viridiplantae</taxon>
        <taxon>Streptophyta</taxon>
        <taxon>Embryophyta</taxon>
        <taxon>Tracheophyta</taxon>
        <taxon>Spermatophyta</taxon>
        <taxon>Magnoliopsida</taxon>
        <taxon>eudicotyledons</taxon>
        <taxon>Gunneridae</taxon>
        <taxon>Pentapetalae</taxon>
        <taxon>Dilleniales</taxon>
        <taxon>Dilleniaceae</taxon>
        <taxon>Dillenia</taxon>
    </lineage>
</organism>
<dbReference type="InterPro" id="IPR001752">
    <property type="entry name" value="Kinesin_motor_dom"/>
</dbReference>
<keyword evidence="2 8" id="KW-0493">Microtubule</keyword>
<dbReference type="Pfam" id="PF11995">
    <property type="entry name" value="DUF3490"/>
    <property type="match status" value="1"/>
</dbReference>
<comment type="similarity">
    <text evidence="1">Belongs to the TRAFAC class myosin-kinesin ATPase superfamily. Kinesin family. KIN-7 subfamily.</text>
</comment>
<evidence type="ECO:0000256" key="4">
    <source>
        <dbReference type="ARBA" id="ARBA00022840"/>
    </source>
</evidence>
<dbReference type="EMBL" id="JBAMMX010000017">
    <property type="protein sequence ID" value="KAK6924452.1"/>
    <property type="molecule type" value="Genomic_DNA"/>
</dbReference>
<reference evidence="12 13" key="1">
    <citation type="submission" date="2023-12" db="EMBL/GenBank/DDBJ databases">
        <title>A high-quality genome assembly for Dillenia turbinata (Dilleniales).</title>
        <authorList>
            <person name="Chanderbali A."/>
        </authorList>
    </citation>
    <scope>NUCLEOTIDE SEQUENCE [LARGE SCALE GENOMIC DNA]</scope>
    <source>
        <strain evidence="12">LSX21</strain>
        <tissue evidence="12">Leaf</tissue>
    </source>
</reference>
<dbReference type="SMART" id="SM00129">
    <property type="entry name" value="KISc"/>
    <property type="match status" value="1"/>
</dbReference>
<feature type="binding site" evidence="7">
    <location>
        <begin position="108"/>
        <end position="115"/>
    </location>
    <ligand>
        <name>ATP</name>
        <dbReference type="ChEBI" id="CHEBI:30616"/>
    </ligand>
</feature>
<name>A0AAN8Z4G5_9MAGN</name>
<dbReference type="GO" id="GO:0005524">
    <property type="term" value="F:ATP binding"/>
    <property type="evidence" value="ECO:0007669"/>
    <property type="project" value="UniProtKB-UniRule"/>
</dbReference>
<dbReference type="GO" id="GO:0007018">
    <property type="term" value="P:microtubule-based movement"/>
    <property type="evidence" value="ECO:0007669"/>
    <property type="project" value="InterPro"/>
</dbReference>
<dbReference type="PRINTS" id="PR00380">
    <property type="entry name" value="KINESINHEAVY"/>
</dbReference>
<evidence type="ECO:0000256" key="6">
    <source>
        <dbReference type="ARBA" id="ARBA00023175"/>
    </source>
</evidence>
<evidence type="ECO:0000259" key="11">
    <source>
        <dbReference type="PROSITE" id="PS50067"/>
    </source>
</evidence>
<dbReference type="PANTHER" id="PTHR47968">
    <property type="entry name" value="CENTROMERE PROTEIN E"/>
    <property type="match status" value="1"/>
</dbReference>
<evidence type="ECO:0000256" key="8">
    <source>
        <dbReference type="RuleBase" id="RU000394"/>
    </source>
</evidence>
<dbReference type="FunFam" id="3.40.850.10:FF:000016">
    <property type="entry name" value="Kinesin-like protein"/>
    <property type="match status" value="1"/>
</dbReference>
<evidence type="ECO:0000256" key="5">
    <source>
        <dbReference type="ARBA" id="ARBA00023054"/>
    </source>
</evidence>
<feature type="compositionally biased region" description="Basic and acidic residues" evidence="10">
    <location>
        <begin position="709"/>
        <end position="720"/>
    </location>
</feature>
<dbReference type="GO" id="GO:0008017">
    <property type="term" value="F:microtubule binding"/>
    <property type="evidence" value="ECO:0007669"/>
    <property type="project" value="InterPro"/>
</dbReference>
<dbReference type="GO" id="GO:0005874">
    <property type="term" value="C:microtubule"/>
    <property type="evidence" value="ECO:0007669"/>
    <property type="project" value="UniProtKB-KW"/>
</dbReference>
<sequence>MGSIGGEEMVKELKELSSSEEKILVSVRLRPLNEKEIARNDVSDWECIDDHTIICRNNLLERSTYPTAYTFDRVFRSDRSTRKVYEEGAKKVALSVVSGINSSIFAYGQTSSGKTYTMSGITEYAMADIYDHIQRHKDREFILRFSAMEIYNESVRDLLSVDNTPLRLLDDPERGTIVEKLMEETLRDWNHLSELLSICEAQRQIGETSLNETSSRSHQIIRLTIESCAREFRSAESSSTLIATVNFVDLAGSERASQTLSAGTRLKEGCHINRSLLTLGTVIRKLSKGRNGHVPFRDSKLTRILQSSLGGNAKTAIICTLSPARSHVEQSRNTLLFASCAKEVSTSARVNVVMSDKALVKHLQREVARLENELRSPGFTSVTSGVSELLRGKDLLIDELEKQVKELTLQRDLVQSQVEELLRGAGSDKSSIISAGSEHHYPRLRVRHNSSVSDFSASAGPQSPEAGIGTLYRSRFHGRHSRNESDELQIPDSDENFLTDGASPHLSIGSPTLVGTAPGQGWEDFEEQSIDNSEDICKDVQCIEIDILNGSKLMDSTALSPVENKEVFSLKDENVDETDQEKMTLPLKADGESYIFPASITPEQAEDASSLGSLKLTHNQSKTCEEDSVTDTPSPPWFVETEKDENTPVNVVDKSFLGRPEDLPRKLSSLNYDNENGRLSRSGSQNSAHLIGIDEPKAQDVETSNNMDTESKSLDPGKKQIDKVQLPEEQLANEQELKTEAKPVEVSRSVKDVALDPIEVKLDNPSNWQSEFQRLQGEIIELWHSCNVSLVHRTYFFMLFKGDSTDSIYMEVERRRLSFINGTFTQGKQTMEGGHILTLSSSMRALRREREMLSKQMTKKLSEKERKSLYEKWGIDLHSKHRRLQLAHRLWTDTKDLNHIAASANLVAKLIGFAEPADASKELFGLNFTPMRVSGKSNHWKRNVMSIV</sequence>
<dbReference type="SUPFAM" id="SSF52540">
    <property type="entry name" value="P-loop containing nucleoside triphosphate hydrolases"/>
    <property type="match status" value="1"/>
</dbReference>
<dbReference type="CDD" id="cd01374">
    <property type="entry name" value="KISc_CENP_E"/>
    <property type="match status" value="1"/>
</dbReference>
<dbReference type="PROSITE" id="PS50067">
    <property type="entry name" value="KINESIN_MOTOR_2"/>
    <property type="match status" value="1"/>
</dbReference>
<comment type="caution">
    <text evidence="12">The sequence shown here is derived from an EMBL/GenBank/DDBJ whole genome shotgun (WGS) entry which is preliminary data.</text>
</comment>
<evidence type="ECO:0000313" key="12">
    <source>
        <dbReference type="EMBL" id="KAK6924452.1"/>
    </source>
</evidence>
<accession>A0AAN8Z4G5</accession>
<feature type="region of interest" description="Disordered" evidence="10">
    <location>
        <begin position="618"/>
        <end position="720"/>
    </location>
</feature>
<gene>
    <name evidence="12" type="ORF">RJ641_010652</name>
</gene>
<dbReference type="GO" id="GO:0003777">
    <property type="term" value="F:microtubule motor activity"/>
    <property type="evidence" value="ECO:0007669"/>
    <property type="project" value="InterPro"/>
</dbReference>
<evidence type="ECO:0000256" key="10">
    <source>
        <dbReference type="SAM" id="MobiDB-lite"/>
    </source>
</evidence>
<dbReference type="Pfam" id="PF00225">
    <property type="entry name" value="Kinesin"/>
    <property type="match status" value="1"/>
</dbReference>
<proteinExistence type="inferred from homology"/>
<evidence type="ECO:0000256" key="2">
    <source>
        <dbReference type="ARBA" id="ARBA00022701"/>
    </source>
</evidence>
<evidence type="ECO:0000256" key="7">
    <source>
        <dbReference type="PROSITE-ProRule" id="PRU00283"/>
    </source>
</evidence>
<dbReference type="Gene3D" id="3.40.850.10">
    <property type="entry name" value="Kinesin motor domain"/>
    <property type="match status" value="1"/>
</dbReference>
<dbReference type="PROSITE" id="PS00411">
    <property type="entry name" value="KINESIN_MOTOR_1"/>
    <property type="match status" value="1"/>
</dbReference>
<feature type="domain" description="Kinesin motor" evidence="11">
    <location>
        <begin position="22"/>
        <end position="344"/>
    </location>
</feature>
<evidence type="ECO:0000256" key="9">
    <source>
        <dbReference type="SAM" id="Coils"/>
    </source>
</evidence>
<dbReference type="AlphaFoldDB" id="A0AAN8Z4G5"/>
<keyword evidence="5 9" id="KW-0175">Coiled coil</keyword>
<evidence type="ECO:0000256" key="1">
    <source>
        <dbReference type="ARBA" id="ARBA00007310"/>
    </source>
</evidence>
<feature type="coiled-coil region" evidence="9">
    <location>
        <begin position="353"/>
        <end position="417"/>
    </location>
</feature>
<dbReference type="InterPro" id="IPR019821">
    <property type="entry name" value="Kinesin_motor_CS"/>
</dbReference>